<sequence>MTSATSNLLCSETHNTCFDEDLECNGAVDGSGISTSWDHMNLNLDNLDNVGSESFVCFVAQNEEIVRVMVEKEIEHLPREDYLMRWRSGDLEVSVRREALDWIWKAHAYYGFGPLSLCLSVNYLDRFLSAYQLPRVRPTAPFEPRSKIEYRVNAEVVIRSFDFPEENINCILDLSTMLSSKATVDDCLVTSHLQIPLYQLPNQGSLLSNIEDAFLLELTAAAVTVSTSAKGPKKICIKKAEIKRLRRLQKKETHYHQEERKLSKGTKFVRFTPKLL</sequence>
<dbReference type="Pfam" id="PF00134">
    <property type="entry name" value="Cyclin_N"/>
    <property type="match status" value="1"/>
</dbReference>
<protein>
    <recommendedName>
        <fullName evidence="5">B-like cyclin</fullName>
    </recommendedName>
</protein>
<comment type="subunit">
    <text evidence="1">Interacts with the CDC2 protein kinase to form a serine/threonine kinase holoenzyme complex also known as maturation promoting factor (MPF). The cyclin subunit imparts substrate specificity to the complex.</text>
</comment>
<dbReference type="Proteomes" id="UP001058974">
    <property type="component" value="Chromosome 1"/>
</dbReference>
<organism evidence="8 9">
    <name type="scientific">Pisum sativum</name>
    <name type="common">Garden pea</name>
    <name type="synonym">Lathyrus oleraceus</name>
    <dbReference type="NCBI Taxonomy" id="3888"/>
    <lineage>
        <taxon>Eukaryota</taxon>
        <taxon>Viridiplantae</taxon>
        <taxon>Streptophyta</taxon>
        <taxon>Embryophyta</taxon>
        <taxon>Tracheophyta</taxon>
        <taxon>Spermatophyta</taxon>
        <taxon>Magnoliopsida</taxon>
        <taxon>eudicotyledons</taxon>
        <taxon>Gunneridae</taxon>
        <taxon>Pentapetalae</taxon>
        <taxon>rosids</taxon>
        <taxon>fabids</taxon>
        <taxon>Fabales</taxon>
        <taxon>Fabaceae</taxon>
        <taxon>Papilionoideae</taxon>
        <taxon>50 kb inversion clade</taxon>
        <taxon>NPAAA clade</taxon>
        <taxon>Hologalegina</taxon>
        <taxon>IRL clade</taxon>
        <taxon>Fabeae</taxon>
        <taxon>Lathyrus</taxon>
    </lineage>
</organism>
<accession>A0A9D5BEK6</accession>
<keyword evidence="3" id="KW-0195">Cyclin</keyword>
<evidence type="ECO:0000256" key="2">
    <source>
        <dbReference type="ARBA" id="ARBA00022618"/>
    </source>
</evidence>
<reference evidence="8 9" key="1">
    <citation type="journal article" date="2022" name="Nat. Genet.">
        <title>Improved pea reference genome and pan-genome highlight genomic features and evolutionary characteristics.</title>
        <authorList>
            <person name="Yang T."/>
            <person name="Liu R."/>
            <person name="Luo Y."/>
            <person name="Hu S."/>
            <person name="Wang D."/>
            <person name="Wang C."/>
            <person name="Pandey M.K."/>
            <person name="Ge S."/>
            <person name="Xu Q."/>
            <person name="Li N."/>
            <person name="Li G."/>
            <person name="Huang Y."/>
            <person name="Saxena R.K."/>
            <person name="Ji Y."/>
            <person name="Li M."/>
            <person name="Yan X."/>
            <person name="He Y."/>
            <person name="Liu Y."/>
            <person name="Wang X."/>
            <person name="Xiang C."/>
            <person name="Varshney R.K."/>
            <person name="Ding H."/>
            <person name="Gao S."/>
            <person name="Zong X."/>
        </authorList>
    </citation>
    <scope>NUCLEOTIDE SEQUENCE [LARGE SCALE GENOMIC DNA]</scope>
    <source>
        <strain evidence="8 9">cv. Zhongwan 6</strain>
    </source>
</reference>
<evidence type="ECO:0000313" key="8">
    <source>
        <dbReference type="EMBL" id="KAI5442074.1"/>
    </source>
</evidence>
<keyword evidence="2" id="KW-0132">Cell division</keyword>
<dbReference type="Gramene" id="Psat01G0122200-T1">
    <property type="protein sequence ID" value="KAI5442073.1"/>
    <property type="gene ID" value="KIW84_011222"/>
</dbReference>
<comment type="caution">
    <text evidence="8">The sequence shown here is derived from an EMBL/GenBank/DDBJ whole genome shotgun (WGS) entry which is preliminary data.</text>
</comment>
<evidence type="ECO:0000256" key="4">
    <source>
        <dbReference type="ARBA" id="ARBA00023306"/>
    </source>
</evidence>
<dbReference type="InterPro" id="IPR006671">
    <property type="entry name" value="Cyclin_N"/>
</dbReference>
<evidence type="ECO:0000256" key="3">
    <source>
        <dbReference type="ARBA" id="ARBA00023127"/>
    </source>
</evidence>
<dbReference type="AlphaFoldDB" id="A0A9D5BEK6"/>
<proteinExistence type="predicted"/>
<dbReference type="GO" id="GO:0051301">
    <property type="term" value="P:cell division"/>
    <property type="evidence" value="ECO:0007669"/>
    <property type="project" value="UniProtKB-KW"/>
</dbReference>
<dbReference type="EMBL" id="JAMSHJ010000001">
    <property type="protein sequence ID" value="KAI5442074.1"/>
    <property type="molecule type" value="Genomic_DNA"/>
</dbReference>
<evidence type="ECO:0000256" key="5">
    <source>
        <dbReference type="ARBA" id="ARBA00032263"/>
    </source>
</evidence>
<dbReference type="InterPro" id="IPR036915">
    <property type="entry name" value="Cyclin-like_sf"/>
</dbReference>
<dbReference type="SUPFAM" id="SSF47954">
    <property type="entry name" value="Cyclin-like"/>
    <property type="match status" value="1"/>
</dbReference>
<evidence type="ECO:0000256" key="1">
    <source>
        <dbReference type="ARBA" id="ARBA00011177"/>
    </source>
</evidence>
<name>A0A9D5BEK6_PEA</name>
<dbReference type="EMBL" id="JAMSHJ010000001">
    <property type="protein sequence ID" value="KAI5442073.1"/>
    <property type="molecule type" value="Genomic_DNA"/>
</dbReference>
<dbReference type="PROSITE" id="PS00292">
    <property type="entry name" value="CYCLINS"/>
    <property type="match status" value="1"/>
</dbReference>
<evidence type="ECO:0000313" key="9">
    <source>
        <dbReference type="Proteomes" id="UP001058974"/>
    </source>
</evidence>
<dbReference type="InterPro" id="IPR048258">
    <property type="entry name" value="Cyclins_cyclin-box"/>
</dbReference>
<dbReference type="Gene3D" id="1.10.472.10">
    <property type="entry name" value="Cyclin-like"/>
    <property type="match status" value="2"/>
</dbReference>
<evidence type="ECO:0000259" key="6">
    <source>
        <dbReference type="Pfam" id="PF00134"/>
    </source>
</evidence>
<evidence type="ECO:0000313" key="7">
    <source>
        <dbReference type="EMBL" id="KAI5442073.1"/>
    </source>
</evidence>
<dbReference type="Gramene" id="Psat01G0122300-T1">
    <property type="protein sequence ID" value="KAI5442074.1"/>
    <property type="gene ID" value="KIW84_011223"/>
</dbReference>
<keyword evidence="4" id="KW-0131">Cell cycle</keyword>
<keyword evidence="9" id="KW-1185">Reference proteome</keyword>
<gene>
    <name evidence="7" type="ORF">KIW84_011222</name>
    <name evidence="8" type="ORF">KIW84_011223</name>
</gene>
<feature type="domain" description="Cyclin N-terminal" evidence="6">
    <location>
        <begin position="64"/>
        <end position="135"/>
    </location>
</feature>